<comment type="caution">
    <text evidence="12">The sequence shown here is derived from an EMBL/GenBank/DDBJ whole genome shotgun (WGS) entry which is preliminary data.</text>
</comment>
<dbReference type="SUPFAM" id="SSF51445">
    <property type="entry name" value="(Trans)glycosidases"/>
    <property type="match status" value="1"/>
</dbReference>
<sequence>MTRKVTFNLKSQFHGDAVPIIYGNCRELGNGDPSQGVDLVKIDDIYNHQITIEFSQHIDSNEIWYSYCFRPSYGSIIPESVPRRFLPKVISHCTIYDTIDEVTSVGDLVIHFHVRCFTNFGQHLYVVGNQDSLGNWDIESAVQLFYEGNEDFWTGNVRIPLSEKHRTIEYKYFRSFKGQNIEWEPVDNHKIELEPVTSPAILELADTFRWNDPVMESLTKSAFVDVLNKRKNQNSQTLKKFSPNDAKPGTINVRFETICPHVMSHQDLYVVGSCNELGNWKFDNGLKLNDSNFPFWFADLTMKRESMPFEYKFVVVGDELTDVEVEIEEESIPEKHESGFNDQNDGNKEQINNPKVKKTIIVKKMVRKAIWESEANRYCPGMTSTIISLDFPANIVINTWYTCPNRDMIKRFGVYVPLFSLRSSESCGIGQYSDIIGLVDFCNKIGASMIQLLPIFDTTDQGGWEDSYPYKQMSAFALHPIYINLLDVIPNTPQTIIDDINETKWDLEQKPSCDYPTIYSYKMRVLRRIFDDIISNKLESNIQFTEFLEREKEWLMPYALHCFFKDKYRTANFKKWPEYSKSISKREVVTECAKYKDKLMFTYWVQFICDKQFKKSRDYAIEHKVILKGDLPIGVNKYSVDCWAYPDNFRQHESAGAPPDDFAQNGQNWDFPTYDWTFMESDNYSWWRSRLARIASLYQAIRIDHVLGFYRIWEIPRSTCVTGMLGHYYPCNPISKIDLDVRNLKNLKRYLKPHINDHILKEKFGDDSDFIKETFLNTREVTSNTFETAQNNNNQNLHQNEQIAVKYEQVYDFNDVCNTEKKLIEYMDEVFKNHIYLADRRKSIENKLIQLMDNVLLIEDDERPGIYHVRTNVDVESIESTPNGTIVHPSTSWLELPENERKAFKKLHDYFAFERQNDLWLGKAGEKINVLKNTTNMLICAEDLGQLTDSINYHLSQTGLLNLRVQRMSKDRYHKFDETSNFNYLSVCCPSTHDCSTLRGWWEENRPVTCEYWATQLQRGDEAPLTLEPFILEMIIKQHLWSNSMFALFLLQDLTDLIPFFRRQTPQQERINDPSNPNHRWEYRYPYYLNDIITNTELTTKLREWAELSHRI</sequence>
<dbReference type="GO" id="GO:0004134">
    <property type="term" value="F:4-alpha-glucanotransferase activity"/>
    <property type="evidence" value="ECO:0007669"/>
    <property type="project" value="UniProtKB-EC"/>
</dbReference>
<keyword evidence="6" id="KW-0328">Glycosyltransferase</keyword>
<dbReference type="GeneID" id="94839355"/>
<evidence type="ECO:0000256" key="10">
    <source>
        <dbReference type="ARBA" id="ARBA00031501"/>
    </source>
</evidence>
<dbReference type="InterPro" id="IPR002044">
    <property type="entry name" value="CBM20"/>
</dbReference>
<evidence type="ECO:0000256" key="2">
    <source>
        <dbReference type="ARBA" id="ARBA00004496"/>
    </source>
</evidence>
<evidence type="ECO:0000256" key="4">
    <source>
        <dbReference type="ARBA" id="ARBA00012560"/>
    </source>
</evidence>
<comment type="catalytic activity">
    <reaction evidence="1">
        <text>Transfers a segment of a (1-&gt;4)-alpha-D-glucan to a new position in an acceptor, which may be glucose or a (1-&gt;4)-alpha-D-glucan.</text>
        <dbReference type="EC" id="2.4.1.25"/>
    </reaction>
</comment>
<dbReference type="GO" id="GO:0005737">
    <property type="term" value="C:cytoplasm"/>
    <property type="evidence" value="ECO:0007669"/>
    <property type="project" value="UniProtKB-SubCell"/>
</dbReference>
<protein>
    <recommendedName>
        <fullName evidence="4">4-alpha-glucanotransferase</fullName>
        <ecNumber evidence="4">2.4.1.25</ecNumber>
    </recommendedName>
    <alternativeName>
        <fullName evidence="9">Amylomaltase</fullName>
    </alternativeName>
    <alternativeName>
        <fullName evidence="10">Disproportionating enzyme</fullName>
    </alternativeName>
</protein>
<dbReference type="AlphaFoldDB" id="A0A1J4K4M7"/>
<evidence type="ECO:0000256" key="9">
    <source>
        <dbReference type="ARBA" id="ARBA00031423"/>
    </source>
</evidence>
<dbReference type="SUPFAM" id="SSF49452">
    <property type="entry name" value="Starch-binding domain-like"/>
    <property type="match status" value="3"/>
</dbReference>
<dbReference type="CDD" id="cd05467">
    <property type="entry name" value="CBM20"/>
    <property type="match status" value="1"/>
</dbReference>
<dbReference type="PANTHER" id="PTHR32518">
    <property type="match status" value="1"/>
</dbReference>
<proteinExistence type="inferred from homology"/>
<evidence type="ECO:0000256" key="7">
    <source>
        <dbReference type="ARBA" id="ARBA00022679"/>
    </source>
</evidence>
<dbReference type="InterPro" id="IPR017853">
    <property type="entry name" value="GH"/>
</dbReference>
<comment type="subcellular location">
    <subcellularLocation>
        <location evidence="2">Cytoplasm</location>
    </subcellularLocation>
</comment>
<evidence type="ECO:0000256" key="5">
    <source>
        <dbReference type="ARBA" id="ARBA00022490"/>
    </source>
</evidence>
<evidence type="ECO:0000259" key="11">
    <source>
        <dbReference type="PROSITE" id="PS51166"/>
    </source>
</evidence>
<name>A0A1J4K4M7_9EUKA</name>
<dbReference type="Gene3D" id="3.20.20.80">
    <property type="entry name" value="Glycosidases"/>
    <property type="match status" value="2"/>
</dbReference>
<keyword evidence="7" id="KW-0808">Transferase</keyword>
<keyword evidence="5" id="KW-0963">Cytoplasm</keyword>
<dbReference type="EC" id="2.4.1.25" evidence="4"/>
<evidence type="ECO:0000256" key="3">
    <source>
        <dbReference type="ARBA" id="ARBA00005684"/>
    </source>
</evidence>
<organism evidence="12 13">
    <name type="scientific">Tritrichomonas foetus</name>
    <dbReference type="NCBI Taxonomy" id="1144522"/>
    <lineage>
        <taxon>Eukaryota</taxon>
        <taxon>Metamonada</taxon>
        <taxon>Parabasalia</taxon>
        <taxon>Tritrichomonadida</taxon>
        <taxon>Tritrichomonadidae</taxon>
        <taxon>Tritrichomonas</taxon>
    </lineage>
</organism>
<dbReference type="OrthoDB" id="6123450at2759"/>
<reference evidence="12" key="1">
    <citation type="submission" date="2016-10" db="EMBL/GenBank/DDBJ databases">
        <authorList>
            <person name="Benchimol M."/>
            <person name="Almeida L.G."/>
            <person name="Vasconcelos A.T."/>
            <person name="Perreira-Neves A."/>
            <person name="Rosa I.A."/>
            <person name="Tasca T."/>
            <person name="Bogo M.R."/>
            <person name="de Souza W."/>
        </authorList>
    </citation>
    <scope>NUCLEOTIDE SEQUENCE [LARGE SCALE GENOMIC DNA]</scope>
    <source>
        <strain evidence="12">K</strain>
    </source>
</reference>
<gene>
    <name evidence="12" type="primary">DPE2</name>
    <name evidence="12" type="ORF">TRFO_25937</name>
</gene>
<evidence type="ECO:0000256" key="1">
    <source>
        <dbReference type="ARBA" id="ARBA00000439"/>
    </source>
</evidence>
<dbReference type="InterPro" id="IPR013784">
    <property type="entry name" value="Carb-bd-like_fold"/>
</dbReference>
<keyword evidence="8" id="KW-0119">Carbohydrate metabolism</keyword>
<feature type="domain" description="CBM20" evidence="11">
    <location>
        <begin position="102"/>
        <end position="212"/>
    </location>
</feature>
<comment type="similarity">
    <text evidence="3">Belongs to the disproportionating enzyme family.</text>
</comment>
<dbReference type="PROSITE" id="PS51166">
    <property type="entry name" value="CBM20"/>
    <property type="match status" value="2"/>
</dbReference>
<accession>A0A1J4K4M7</accession>
<dbReference type="PANTHER" id="PTHR32518:SF3">
    <property type="entry name" value="4-ALPHA-GLUCANOTRANSFERASE"/>
    <property type="match status" value="1"/>
</dbReference>
<dbReference type="RefSeq" id="XP_068359283.1">
    <property type="nucleotide sequence ID" value="XM_068504651.1"/>
</dbReference>
<evidence type="ECO:0000256" key="6">
    <source>
        <dbReference type="ARBA" id="ARBA00022676"/>
    </source>
</evidence>
<dbReference type="GO" id="GO:0005975">
    <property type="term" value="P:carbohydrate metabolic process"/>
    <property type="evidence" value="ECO:0007669"/>
    <property type="project" value="InterPro"/>
</dbReference>
<dbReference type="InterPro" id="IPR013783">
    <property type="entry name" value="Ig-like_fold"/>
</dbReference>
<dbReference type="EMBL" id="MLAK01000735">
    <property type="protein sequence ID" value="OHT06147.1"/>
    <property type="molecule type" value="Genomic_DNA"/>
</dbReference>
<dbReference type="Pfam" id="PF02446">
    <property type="entry name" value="Glyco_hydro_77"/>
    <property type="match status" value="1"/>
</dbReference>
<dbReference type="GO" id="GO:2001070">
    <property type="term" value="F:starch binding"/>
    <property type="evidence" value="ECO:0007669"/>
    <property type="project" value="InterPro"/>
</dbReference>
<dbReference type="InterPro" id="IPR003385">
    <property type="entry name" value="Glyco_hydro_77"/>
</dbReference>
<dbReference type="VEuPathDB" id="TrichDB:TRFO_25937"/>
<dbReference type="SMART" id="SM01065">
    <property type="entry name" value="CBM_2"/>
    <property type="match status" value="3"/>
</dbReference>
<evidence type="ECO:0000313" key="13">
    <source>
        <dbReference type="Proteomes" id="UP000179807"/>
    </source>
</evidence>
<dbReference type="Proteomes" id="UP000179807">
    <property type="component" value="Unassembled WGS sequence"/>
</dbReference>
<keyword evidence="13" id="KW-1185">Reference proteome</keyword>
<dbReference type="Gene3D" id="2.60.40.10">
    <property type="entry name" value="Immunoglobulins"/>
    <property type="match status" value="3"/>
</dbReference>
<evidence type="ECO:0000313" key="12">
    <source>
        <dbReference type="EMBL" id="OHT06147.1"/>
    </source>
</evidence>
<evidence type="ECO:0000256" key="8">
    <source>
        <dbReference type="ARBA" id="ARBA00023277"/>
    </source>
</evidence>
<feature type="domain" description="CBM20" evidence="11">
    <location>
        <begin position="245"/>
        <end position="402"/>
    </location>
</feature>
<dbReference type="Pfam" id="PF00686">
    <property type="entry name" value="CBM_20"/>
    <property type="match status" value="2"/>
</dbReference>